<evidence type="ECO:0000259" key="3">
    <source>
        <dbReference type="PROSITE" id="PS50048"/>
    </source>
</evidence>
<dbReference type="SMART" id="SM00066">
    <property type="entry name" value="GAL4"/>
    <property type="match status" value="1"/>
</dbReference>
<dbReference type="GO" id="GO:0000976">
    <property type="term" value="F:transcription cis-regulatory region binding"/>
    <property type="evidence" value="ECO:0007669"/>
    <property type="project" value="TreeGrafter"/>
</dbReference>
<feature type="domain" description="Zn(2)-C6 fungal-type" evidence="3">
    <location>
        <begin position="27"/>
        <end position="57"/>
    </location>
</feature>
<keyword evidence="5" id="KW-1185">Reference proteome</keyword>
<reference evidence="4" key="1">
    <citation type="submission" date="2022-07" db="EMBL/GenBank/DDBJ databases">
        <title>Fungi with potential for degradation of polypropylene.</title>
        <authorList>
            <person name="Gostincar C."/>
        </authorList>
    </citation>
    <scope>NUCLEOTIDE SEQUENCE</scope>
    <source>
        <strain evidence="4">EXF-13308</strain>
    </source>
</reference>
<name>A0AA38RY38_9PEZI</name>
<dbReference type="PANTHER" id="PTHR37534">
    <property type="entry name" value="TRANSCRIPTIONAL ACTIVATOR PROTEIN UGA3"/>
    <property type="match status" value="1"/>
</dbReference>
<dbReference type="AlphaFoldDB" id="A0AA38RY38"/>
<dbReference type="Gene3D" id="4.10.240.10">
    <property type="entry name" value="Zn(2)-C6 fungal-type DNA-binding domain"/>
    <property type="match status" value="1"/>
</dbReference>
<organism evidence="4 5">
    <name type="scientific">Pleurostoma richardsiae</name>
    <dbReference type="NCBI Taxonomy" id="41990"/>
    <lineage>
        <taxon>Eukaryota</taxon>
        <taxon>Fungi</taxon>
        <taxon>Dikarya</taxon>
        <taxon>Ascomycota</taxon>
        <taxon>Pezizomycotina</taxon>
        <taxon>Sordariomycetes</taxon>
        <taxon>Sordariomycetidae</taxon>
        <taxon>Calosphaeriales</taxon>
        <taxon>Pleurostomataceae</taxon>
        <taxon>Pleurostoma</taxon>
    </lineage>
</organism>
<dbReference type="InterPro" id="IPR036864">
    <property type="entry name" value="Zn2-C6_fun-type_DNA-bd_sf"/>
</dbReference>
<dbReference type="SUPFAM" id="SSF57701">
    <property type="entry name" value="Zn2/Cys6 DNA-binding domain"/>
    <property type="match status" value="1"/>
</dbReference>
<protein>
    <submittedName>
        <fullName evidence="4">Fungal transcriptional regulatory protein, N-terminal</fullName>
    </submittedName>
</protein>
<dbReference type="Pfam" id="PF00172">
    <property type="entry name" value="Zn_clus"/>
    <property type="match status" value="1"/>
</dbReference>
<dbReference type="GO" id="GO:0000981">
    <property type="term" value="F:DNA-binding transcription factor activity, RNA polymerase II-specific"/>
    <property type="evidence" value="ECO:0007669"/>
    <property type="project" value="InterPro"/>
</dbReference>
<proteinExistence type="predicted"/>
<keyword evidence="1" id="KW-0539">Nucleus</keyword>
<dbReference type="PROSITE" id="PS50048">
    <property type="entry name" value="ZN2_CY6_FUNGAL_2"/>
    <property type="match status" value="1"/>
</dbReference>
<feature type="compositionally biased region" description="Basic residues" evidence="2">
    <location>
        <begin position="18"/>
        <end position="28"/>
    </location>
</feature>
<dbReference type="PROSITE" id="PS00463">
    <property type="entry name" value="ZN2_CY6_FUNGAL_1"/>
    <property type="match status" value="1"/>
</dbReference>
<feature type="region of interest" description="Disordered" evidence="2">
    <location>
        <begin position="93"/>
        <end position="118"/>
    </location>
</feature>
<dbReference type="GO" id="GO:0005634">
    <property type="term" value="C:nucleus"/>
    <property type="evidence" value="ECO:0007669"/>
    <property type="project" value="TreeGrafter"/>
</dbReference>
<feature type="compositionally biased region" description="Polar residues" evidence="2">
    <location>
        <begin position="96"/>
        <end position="107"/>
    </location>
</feature>
<dbReference type="Proteomes" id="UP001174694">
    <property type="component" value="Unassembled WGS sequence"/>
</dbReference>
<sequence>MELESGASAAPGAGSPAKPRKKRTKTGCRRCRIRRRKCDEAKPRCTRCADRNLECQYPSGVTFLEKNIFTAELSGAPTAAAPKYHRLQFVDAKSPTAGSTKPDSPSQHSRDGGAPVDIDEYPTVTGLLAGMDGASPGMEIDVTDQAIDSMGWDPSVGMEVIPGEDVPGTTASDGFETALQVLLSLNADPVGASTSADIQTPVIRERGNSISPGQAENAVADESLSAVVASRRKGEPQAVIQHANLAAGDISGETIVCLVRHYRYRLAPWLDICDVREFFGTIVPGMTSSSVAIHQALLALSAASLDARALARESQAPRSPFGLWQDEVICGGNCIAGLLLAVRAFISSAPTAWRSVWENSGYASLASHYSGQECAQYLSWLHLRLDLSVALVAGTTVSLKRLPIVQPILRWDPSDLADSMFQYANKALLLCAQAINFCSQDPARTALDHDLDLGPRLTLAQQWRLIADDLNAWYGIRPHEFQPMVELDLSSHGTESLFPTILFTNGAAVMGNQMYHTAMMLMLEHKPRTLVLDDRGSPAWSHLWHAQRVCGIALNNDRRECWDLALVASFYVAAKGMTYEPQQREILRCFDGISRLAGWNIGQFRAMLRHSWDMPDTGS</sequence>
<comment type="caution">
    <text evidence="4">The sequence shown here is derived from an EMBL/GenBank/DDBJ whole genome shotgun (WGS) entry which is preliminary data.</text>
</comment>
<dbReference type="EMBL" id="JANBVO010000016">
    <property type="protein sequence ID" value="KAJ9144575.1"/>
    <property type="molecule type" value="Genomic_DNA"/>
</dbReference>
<accession>A0AA38RY38</accession>
<feature type="compositionally biased region" description="Low complexity" evidence="2">
    <location>
        <begin position="1"/>
        <end position="17"/>
    </location>
</feature>
<dbReference type="PANTHER" id="PTHR37534:SF4">
    <property type="entry name" value="ZN(II)2CYS6 TRANSCRIPTION FACTOR (EUROFUNG)"/>
    <property type="match status" value="1"/>
</dbReference>
<evidence type="ECO:0000313" key="4">
    <source>
        <dbReference type="EMBL" id="KAJ9144575.1"/>
    </source>
</evidence>
<dbReference type="CDD" id="cd00067">
    <property type="entry name" value="GAL4"/>
    <property type="match status" value="1"/>
</dbReference>
<evidence type="ECO:0000313" key="5">
    <source>
        <dbReference type="Proteomes" id="UP001174694"/>
    </source>
</evidence>
<evidence type="ECO:0000256" key="2">
    <source>
        <dbReference type="SAM" id="MobiDB-lite"/>
    </source>
</evidence>
<dbReference type="GO" id="GO:0045944">
    <property type="term" value="P:positive regulation of transcription by RNA polymerase II"/>
    <property type="evidence" value="ECO:0007669"/>
    <property type="project" value="TreeGrafter"/>
</dbReference>
<gene>
    <name evidence="4" type="ORF">NKR23_g5825</name>
</gene>
<evidence type="ECO:0000256" key="1">
    <source>
        <dbReference type="ARBA" id="ARBA00023242"/>
    </source>
</evidence>
<dbReference type="GO" id="GO:0008270">
    <property type="term" value="F:zinc ion binding"/>
    <property type="evidence" value="ECO:0007669"/>
    <property type="project" value="InterPro"/>
</dbReference>
<dbReference type="InterPro" id="IPR001138">
    <property type="entry name" value="Zn2Cys6_DnaBD"/>
</dbReference>
<feature type="region of interest" description="Disordered" evidence="2">
    <location>
        <begin position="1"/>
        <end position="28"/>
    </location>
</feature>